<feature type="domain" description="Aminoglycoside phosphotransferase" evidence="1">
    <location>
        <begin position="111"/>
        <end position="291"/>
    </location>
</feature>
<dbReference type="SUPFAM" id="SSF52540">
    <property type="entry name" value="P-loop containing nucleoside triphosphate hydrolases"/>
    <property type="match status" value="1"/>
</dbReference>
<name>A0A657PK49_9GAMM</name>
<dbReference type="EMBL" id="MUIE01000232">
    <property type="protein sequence ID" value="OQX34362.1"/>
    <property type="molecule type" value="Genomic_DNA"/>
</dbReference>
<keyword evidence="4" id="KW-1185">Reference proteome</keyword>
<evidence type="ECO:0000313" key="3">
    <source>
        <dbReference type="EMBL" id="PUE02829.1"/>
    </source>
</evidence>
<dbReference type="Gene3D" id="3.90.1200.10">
    <property type="match status" value="1"/>
</dbReference>
<dbReference type="InterPro" id="IPR002575">
    <property type="entry name" value="Aminoglycoside_PTrfase"/>
</dbReference>
<evidence type="ECO:0000313" key="4">
    <source>
        <dbReference type="Proteomes" id="UP000243361"/>
    </source>
</evidence>
<evidence type="ECO:0000313" key="5">
    <source>
        <dbReference type="Proteomes" id="UP000250928"/>
    </source>
</evidence>
<gene>
    <name evidence="2" type="ORF">B0D84_03550</name>
    <name evidence="3" type="ORF">C3L24_05495</name>
</gene>
<accession>A0A657PK49</accession>
<dbReference type="Proteomes" id="UP000250928">
    <property type="component" value="Unassembled WGS sequence"/>
</dbReference>
<dbReference type="EMBL" id="PQCO01000172">
    <property type="protein sequence ID" value="PUE02829.1"/>
    <property type="molecule type" value="Genomic_DNA"/>
</dbReference>
<dbReference type="AlphaFoldDB" id="A0A657PK49"/>
<comment type="caution">
    <text evidence="2">The sequence shown here is derived from an EMBL/GenBank/DDBJ whole genome shotgun (WGS) entry which is preliminary data.</text>
</comment>
<dbReference type="InterPro" id="IPR027417">
    <property type="entry name" value="P-loop_NTPase"/>
</dbReference>
<dbReference type="Gene3D" id="3.40.50.300">
    <property type="entry name" value="P-loop containing nucleotide triphosphate hydrolases"/>
    <property type="match status" value="1"/>
</dbReference>
<reference evidence="2 4" key="1">
    <citation type="submission" date="2017-02" db="EMBL/GenBank/DDBJ databases">
        <title>Novel co-symbiosis in the unique lucinid bivalve Phacoides pectinatus.</title>
        <authorList>
            <person name="Lim S.J."/>
            <person name="Davis B.G."/>
            <person name="Gill D.E."/>
            <person name="Engel A.S."/>
            <person name="Anderson L.C."/>
            <person name="Campbell B.J."/>
        </authorList>
    </citation>
    <scope>NUCLEOTIDE SEQUENCE [LARGE SCALE GENOMIC DNA]</scope>
    <source>
        <strain evidence="2">LUC13016_P6</strain>
    </source>
</reference>
<reference evidence="3 5" key="2">
    <citation type="submission" date="2018-01" db="EMBL/GenBank/DDBJ databases">
        <title>Novel co-symbiosis in the lucinid bivalve Phacoides pectinatus.</title>
        <authorList>
            <person name="Lim S.J."/>
            <person name="Davis B.G."/>
            <person name="Gill D.E."/>
            <person name="Engel A.S."/>
            <person name="Anderson L.C."/>
            <person name="Campbell B.J."/>
        </authorList>
    </citation>
    <scope>NUCLEOTIDE SEQUENCE [LARGE SCALE GENOMIC DNA]</scope>
    <source>
        <strain evidence="3">N3_P5</strain>
    </source>
</reference>
<dbReference type="InterPro" id="IPR011009">
    <property type="entry name" value="Kinase-like_dom_sf"/>
</dbReference>
<dbReference type="PANTHER" id="PTHR43883">
    <property type="entry name" value="SLR0207 PROTEIN"/>
    <property type="match status" value="1"/>
</dbReference>
<sequence>MNESPQAIQTEADHRALIEGLLRHLQDAGEQELITTHISSVILAGEYAYKIKKPLDLGFLDFSTLERRRFCCEEELRLNARLAPGIYLGVLPITGTLRQPVLGGDGEPLEYVVRMRRFDQRGVLSNRLDLLDPAVIDTIARRVARFHGEIAQAPAASEYGEPAHLAQPMWDNFTHIRQLVDDAEVTPRLEALEHWTRQRYQALGELLPRRKRDGYIRECHGDLHLGNIALVGAGPLIFDGIEFNPGLRWIDTMSELAFLLMDLQEKGRPELATRALNSYLAETGDYEGVALLRFYQVYRAMVRAKVAAIMASQAVPPAKPDYTAFRAYLALAEGYMRDASPCLMLTRGPSGSGKSTKARDLLGRVPAIWLRSDVERKRLAGLRARDSSGSALDGGIYSAEFTRRTYAHLHALAGEVLAAGYAVLVDATFLDRAQREPFYGLAEELGCPVLVLDLQVPEALLRERVERRAARGGDVSEAGLEVLERQLAGYRPLDDDEREHTLVLIPDDATWVGRVAERCG</sequence>
<evidence type="ECO:0000259" key="1">
    <source>
        <dbReference type="Pfam" id="PF01636"/>
    </source>
</evidence>
<dbReference type="Pfam" id="PF01636">
    <property type="entry name" value="APH"/>
    <property type="match status" value="1"/>
</dbReference>
<evidence type="ECO:0000313" key="2">
    <source>
        <dbReference type="EMBL" id="OQX34362.1"/>
    </source>
</evidence>
<dbReference type="Pfam" id="PF13671">
    <property type="entry name" value="AAA_33"/>
    <property type="match status" value="1"/>
</dbReference>
<protein>
    <recommendedName>
        <fullName evidence="1">Aminoglycoside phosphotransferase domain-containing protein</fullName>
    </recommendedName>
</protein>
<dbReference type="Proteomes" id="UP000243361">
    <property type="component" value="Unassembled WGS sequence"/>
</dbReference>
<proteinExistence type="predicted"/>
<dbReference type="PANTHER" id="PTHR43883:SF1">
    <property type="entry name" value="GLUCONOKINASE"/>
    <property type="match status" value="1"/>
</dbReference>
<dbReference type="InterPro" id="IPR052732">
    <property type="entry name" value="Cell-binding_unc_protein"/>
</dbReference>
<dbReference type="SUPFAM" id="SSF56112">
    <property type="entry name" value="Protein kinase-like (PK-like)"/>
    <property type="match status" value="1"/>
</dbReference>
<organism evidence="2 4">
    <name type="scientific">Candidatus Sedimenticola endophacoides</name>
    <dbReference type="NCBI Taxonomy" id="2548426"/>
    <lineage>
        <taxon>Bacteria</taxon>
        <taxon>Pseudomonadati</taxon>
        <taxon>Pseudomonadota</taxon>
        <taxon>Gammaproteobacteria</taxon>
        <taxon>Chromatiales</taxon>
        <taxon>Sedimenticolaceae</taxon>
        <taxon>Sedimenticola</taxon>
    </lineage>
</organism>